<dbReference type="HOGENOM" id="CLU_2045953_0_0_10"/>
<organism evidence="1 2">
    <name type="scientific">Dyadobacter fermentans (strain ATCC 700827 / DSM 18053 / CIP 107007 / KCTC 52180 / NS114)</name>
    <dbReference type="NCBI Taxonomy" id="471854"/>
    <lineage>
        <taxon>Bacteria</taxon>
        <taxon>Pseudomonadati</taxon>
        <taxon>Bacteroidota</taxon>
        <taxon>Cytophagia</taxon>
        <taxon>Cytophagales</taxon>
        <taxon>Spirosomataceae</taxon>
        <taxon>Dyadobacter</taxon>
    </lineage>
</organism>
<sequence length="120" mass="13917">MRDRRDIRRGRGIYDRRIQILQPVDEPNEYNEEQLVYSPKYTDFPAGKVNKSSQGNEGSDGQIIQSSSMVDWQLPFVPDLGIKTSWRIKDQFSGLTYEVIAPAEEVGRREAWLVKTRIVE</sequence>
<dbReference type="KEGG" id="dfe:Dfer_5511"/>
<dbReference type="EMBL" id="CP001619">
    <property type="protein sequence ID" value="ACT96702.1"/>
    <property type="molecule type" value="Genomic_DNA"/>
</dbReference>
<evidence type="ECO:0000313" key="2">
    <source>
        <dbReference type="Proteomes" id="UP000002011"/>
    </source>
</evidence>
<proteinExistence type="predicted"/>
<reference evidence="1 2" key="1">
    <citation type="journal article" date="2009" name="Stand. Genomic Sci.">
        <title>Complete genome sequence of Dyadobacter fermentans type strain (NS114).</title>
        <authorList>
            <person name="Lang E."/>
            <person name="Lapidus A."/>
            <person name="Chertkov O."/>
            <person name="Brettin T."/>
            <person name="Detter J.C."/>
            <person name="Han C."/>
            <person name="Copeland A."/>
            <person name="Glavina Del Rio T."/>
            <person name="Nolan M."/>
            <person name="Chen F."/>
            <person name="Lucas S."/>
            <person name="Tice H."/>
            <person name="Cheng J.F."/>
            <person name="Land M."/>
            <person name="Hauser L."/>
            <person name="Chang Y.J."/>
            <person name="Jeffries C.D."/>
            <person name="Kopitz M."/>
            <person name="Bruce D."/>
            <person name="Goodwin L."/>
            <person name="Pitluck S."/>
            <person name="Ovchinnikova G."/>
            <person name="Pati A."/>
            <person name="Ivanova N."/>
            <person name="Mavrommatis K."/>
            <person name="Chen A."/>
            <person name="Palaniappan K."/>
            <person name="Chain P."/>
            <person name="Bristow J."/>
            <person name="Eisen J.A."/>
            <person name="Markowitz V."/>
            <person name="Hugenholtz P."/>
            <person name="Goker M."/>
            <person name="Rohde M."/>
            <person name="Kyrpides N.C."/>
            <person name="Klenk H.P."/>
        </authorList>
    </citation>
    <scope>NUCLEOTIDE SEQUENCE [LARGE SCALE GENOMIC DNA]</scope>
    <source>
        <strain evidence="2">ATCC 700827 / DSM 18053 / CIP 107007 / KCTC 52180 / NS114</strain>
    </source>
</reference>
<dbReference type="InterPro" id="IPR038666">
    <property type="entry name" value="SSP1_head-tail_sf"/>
</dbReference>
<evidence type="ECO:0000313" key="1">
    <source>
        <dbReference type="EMBL" id="ACT96702.1"/>
    </source>
</evidence>
<accession>C6VVH2</accession>
<evidence type="ECO:0008006" key="3">
    <source>
        <dbReference type="Google" id="ProtNLM"/>
    </source>
</evidence>
<dbReference type="AlphaFoldDB" id="C6VVH2"/>
<protein>
    <recommendedName>
        <fullName evidence="3">Phage head-tail adaptor</fullName>
    </recommendedName>
</protein>
<gene>
    <name evidence="1" type="ordered locus">Dfer_5511</name>
</gene>
<name>C6VVH2_DYAFD</name>
<dbReference type="Gene3D" id="2.40.10.270">
    <property type="entry name" value="Bacteriophage SPP1 head-tail adaptor protein"/>
    <property type="match status" value="1"/>
</dbReference>
<dbReference type="STRING" id="471854.Dfer_5511"/>
<keyword evidence="2" id="KW-1185">Reference proteome</keyword>
<dbReference type="Proteomes" id="UP000002011">
    <property type="component" value="Chromosome"/>
</dbReference>